<evidence type="ECO:0000313" key="7">
    <source>
        <dbReference type="Proteomes" id="UP000002668"/>
    </source>
</evidence>
<organism evidence="6 7">
    <name type="scientific">Leptosphaeria maculans (strain JN3 / isolate v23.1.3 / race Av1-4-5-6-7-8)</name>
    <name type="common">Blackleg fungus</name>
    <name type="synonym">Phoma lingam</name>
    <dbReference type="NCBI Taxonomy" id="985895"/>
    <lineage>
        <taxon>Eukaryota</taxon>
        <taxon>Fungi</taxon>
        <taxon>Dikarya</taxon>
        <taxon>Ascomycota</taxon>
        <taxon>Pezizomycotina</taxon>
        <taxon>Dothideomycetes</taxon>
        <taxon>Pleosporomycetidae</taxon>
        <taxon>Pleosporales</taxon>
        <taxon>Pleosporineae</taxon>
        <taxon>Leptosphaeriaceae</taxon>
        <taxon>Plenodomus</taxon>
        <taxon>Plenodomus lingam/Leptosphaeria maculans species complex</taxon>
    </lineage>
</organism>
<dbReference type="Pfam" id="PF04828">
    <property type="entry name" value="GFA"/>
    <property type="match status" value="1"/>
</dbReference>
<dbReference type="GO" id="GO:0046872">
    <property type="term" value="F:metal ion binding"/>
    <property type="evidence" value="ECO:0007669"/>
    <property type="project" value="UniProtKB-KW"/>
</dbReference>
<dbReference type="HOGENOM" id="CLU_1713603_0_0_1"/>
<evidence type="ECO:0000256" key="3">
    <source>
        <dbReference type="ARBA" id="ARBA00022833"/>
    </source>
</evidence>
<dbReference type="AlphaFoldDB" id="E5AF12"/>
<keyword evidence="2" id="KW-0479">Metal-binding</keyword>
<dbReference type="SUPFAM" id="SSF51316">
    <property type="entry name" value="Mss4-like"/>
    <property type="match status" value="1"/>
</dbReference>
<dbReference type="STRING" id="985895.E5AF12"/>
<reference evidence="7" key="1">
    <citation type="journal article" date="2011" name="Nat. Commun.">
        <title>Effector diversification within compartments of the Leptosphaeria maculans genome affected by Repeat-Induced Point mutations.</title>
        <authorList>
            <person name="Rouxel T."/>
            <person name="Grandaubert J."/>
            <person name="Hane J.K."/>
            <person name="Hoede C."/>
            <person name="van de Wouw A.P."/>
            <person name="Couloux A."/>
            <person name="Dominguez V."/>
            <person name="Anthouard V."/>
            <person name="Bally P."/>
            <person name="Bourras S."/>
            <person name="Cozijnsen A.J."/>
            <person name="Ciuffetti L.M."/>
            <person name="Degrave A."/>
            <person name="Dilmaghani A."/>
            <person name="Duret L."/>
            <person name="Fudal I."/>
            <person name="Goodwin S.B."/>
            <person name="Gout L."/>
            <person name="Glaser N."/>
            <person name="Linglin J."/>
            <person name="Kema G.H.J."/>
            <person name="Lapalu N."/>
            <person name="Lawrence C.B."/>
            <person name="May K."/>
            <person name="Meyer M."/>
            <person name="Ollivier B."/>
            <person name="Poulain J."/>
            <person name="Schoch C.L."/>
            <person name="Simon A."/>
            <person name="Spatafora J.W."/>
            <person name="Stachowiak A."/>
            <person name="Turgeon B.G."/>
            <person name="Tyler B.M."/>
            <person name="Vincent D."/>
            <person name="Weissenbach J."/>
            <person name="Amselem J."/>
            <person name="Quesneville H."/>
            <person name="Oliver R.P."/>
            <person name="Wincker P."/>
            <person name="Balesdent M.-H."/>
            <person name="Howlett B.J."/>
        </authorList>
    </citation>
    <scope>NUCLEOTIDE SEQUENCE [LARGE SCALE GENOMIC DNA]</scope>
    <source>
        <strain evidence="7">JN3 / isolate v23.1.3 / race Av1-4-5-6-7-8</strain>
    </source>
</reference>
<name>E5AF12_LEPMJ</name>
<comment type="similarity">
    <text evidence="1">Belongs to the Gfa family.</text>
</comment>
<gene>
    <name evidence="6" type="ORF">LEMA_P005880.1</name>
</gene>
<evidence type="ECO:0000256" key="4">
    <source>
        <dbReference type="SAM" id="SignalP"/>
    </source>
</evidence>
<dbReference type="Gene3D" id="3.90.1590.10">
    <property type="entry name" value="glutathione-dependent formaldehyde- activating enzyme (gfa)"/>
    <property type="match status" value="1"/>
</dbReference>
<feature type="domain" description="CENP-V/GFA" evidence="5">
    <location>
        <begin position="59"/>
        <end position="135"/>
    </location>
</feature>
<evidence type="ECO:0000256" key="2">
    <source>
        <dbReference type="ARBA" id="ARBA00022723"/>
    </source>
</evidence>
<keyword evidence="3" id="KW-0862">Zinc</keyword>
<proteinExistence type="inferred from homology"/>
<evidence type="ECO:0000256" key="1">
    <source>
        <dbReference type="ARBA" id="ARBA00005495"/>
    </source>
</evidence>
<feature type="signal peptide" evidence="4">
    <location>
        <begin position="1"/>
        <end position="28"/>
    </location>
</feature>
<dbReference type="GO" id="GO:0016846">
    <property type="term" value="F:carbon-sulfur lyase activity"/>
    <property type="evidence" value="ECO:0007669"/>
    <property type="project" value="InterPro"/>
</dbReference>
<accession>E5AF12</accession>
<dbReference type="InterPro" id="IPR006913">
    <property type="entry name" value="CENP-V/GFA"/>
</dbReference>
<dbReference type="OrthoDB" id="428768at2759"/>
<dbReference type="InParanoid" id="E5AF12"/>
<evidence type="ECO:0000259" key="5">
    <source>
        <dbReference type="Pfam" id="PF04828"/>
    </source>
</evidence>
<evidence type="ECO:0000313" key="6">
    <source>
        <dbReference type="EMBL" id="CBY01801.1"/>
    </source>
</evidence>
<keyword evidence="4" id="KW-0732">Signal</keyword>
<protein>
    <submittedName>
        <fullName evidence="6">Predicted protein</fullName>
    </submittedName>
</protein>
<keyword evidence="7" id="KW-1185">Reference proteome</keyword>
<feature type="chain" id="PRO_5003192622" evidence="4">
    <location>
        <begin position="29"/>
        <end position="153"/>
    </location>
</feature>
<dbReference type="InterPro" id="IPR011057">
    <property type="entry name" value="Mss4-like_sf"/>
</dbReference>
<dbReference type="EMBL" id="FP929139">
    <property type="protein sequence ID" value="CBY01801.1"/>
    <property type="molecule type" value="Genomic_DNA"/>
</dbReference>
<dbReference type="eggNOG" id="ENOG502RZKF">
    <property type="taxonomic scope" value="Eukaryota"/>
</dbReference>
<dbReference type="VEuPathDB" id="FungiDB:LEMA_P005880.1"/>
<dbReference type="Proteomes" id="UP000002668">
    <property type="component" value="Genome"/>
</dbReference>
<sequence length="153" mass="17191">MRGSKGPARLHLIVVYLVWLRISSCALSSSLFSLLGRGWGDDKLGKSPCSPATLPLKGSHLDHVRGKDNLKTCSQSQTIHSGEAMINYFCCTCDTLMYRLAERLPGLSILRIGTVDDLSLHETKLRPRQEHWTKDHVSWLKGIQIPCLHSNRR</sequence>